<dbReference type="KEGG" id="xva:C7V42_11465"/>
<comment type="caution">
    <text evidence="2">The sequence shown here is derived from an EMBL/GenBank/DDBJ whole genome shotgun (WGS) entry which is preliminary data.</text>
</comment>
<feature type="transmembrane region" description="Helical" evidence="1">
    <location>
        <begin position="59"/>
        <end position="82"/>
    </location>
</feature>
<dbReference type="EMBL" id="PYTT01000035">
    <property type="protein sequence ID" value="RNL05386.1"/>
    <property type="molecule type" value="Genomic_DNA"/>
</dbReference>
<feature type="transmembrane region" description="Helical" evidence="1">
    <location>
        <begin position="21"/>
        <end position="39"/>
    </location>
</feature>
<reference evidence="2 3" key="1">
    <citation type="submission" date="2018-03" db="EMBL/GenBank/DDBJ databases">
        <authorList>
            <person name="Wu G."/>
        </authorList>
    </citation>
    <scope>NUCLEOTIDE SEQUENCE [LARGE SCALE GENOMIC DNA]</scope>
    <source>
        <strain evidence="2 3">SAM-118</strain>
    </source>
</reference>
<dbReference type="AlphaFoldDB" id="A0AAE8F913"/>
<keyword evidence="1" id="KW-1133">Transmembrane helix</keyword>
<keyword evidence="1" id="KW-0812">Transmembrane</keyword>
<protein>
    <submittedName>
        <fullName evidence="2">DUF2523 domain-containing protein</fullName>
    </submittedName>
</protein>
<sequence>MIIGALISALLQGLRTYLPGIVGRVLIAFGIGFVAHEVALPSLKSFIAGWLPGLGAVGVAYWDASGIGVSVTMILSAIAAAVSQKAILVTSTFNLTHFSNFKLTHLS</sequence>
<evidence type="ECO:0000313" key="3">
    <source>
        <dbReference type="Proteomes" id="UP000284283"/>
    </source>
</evidence>
<name>A0AAE8F913_XANVA</name>
<evidence type="ECO:0000256" key="1">
    <source>
        <dbReference type="SAM" id="Phobius"/>
    </source>
</evidence>
<proteinExistence type="predicted"/>
<organism evidence="2 3">
    <name type="scientific">Xanthomonas vasicola pv. vasculorum</name>
    <dbReference type="NCBI Taxonomy" id="325776"/>
    <lineage>
        <taxon>Bacteria</taxon>
        <taxon>Pseudomonadati</taxon>
        <taxon>Pseudomonadota</taxon>
        <taxon>Gammaproteobacteria</taxon>
        <taxon>Lysobacterales</taxon>
        <taxon>Lysobacteraceae</taxon>
        <taxon>Xanthomonas</taxon>
    </lineage>
</organism>
<gene>
    <name evidence="2" type="ORF">C9386_04740</name>
</gene>
<evidence type="ECO:0000313" key="2">
    <source>
        <dbReference type="EMBL" id="RNL05386.1"/>
    </source>
</evidence>
<keyword evidence="1" id="KW-0472">Membrane</keyword>
<dbReference type="Proteomes" id="UP000284283">
    <property type="component" value="Unassembled WGS sequence"/>
</dbReference>
<accession>A0AAE8F913</accession>